<keyword evidence="1" id="KW-0472">Membrane</keyword>
<keyword evidence="1" id="KW-1133">Transmembrane helix</keyword>
<reference evidence="2" key="1">
    <citation type="journal article" date="2021" name="Front. Microbiol.">
        <title>Comprehensive Comparative Genomics and Phenotyping of Methylobacterium Species.</title>
        <authorList>
            <person name="Alessa O."/>
            <person name="Ogura Y."/>
            <person name="Fujitani Y."/>
            <person name="Takami H."/>
            <person name="Hayashi T."/>
            <person name="Sahin N."/>
            <person name="Tani A."/>
        </authorList>
    </citation>
    <scope>NUCLEOTIDE SEQUENCE</scope>
    <source>
        <strain evidence="2">DSM 19015</strain>
    </source>
</reference>
<dbReference type="EMBL" id="BPQP01000074">
    <property type="protein sequence ID" value="GJD97015.1"/>
    <property type="molecule type" value="Genomic_DNA"/>
</dbReference>
<protein>
    <submittedName>
        <fullName evidence="2">Uncharacterized protein</fullName>
    </submittedName>
</protein>
<evidence type="ECO:0000256" key="1">
    <source>
        <dbReference type="SAM" id="Phobius"/>
    </source>
</evidence>
<organism evidence="2 3">
    <name type="scientific">Methylobacterium iners</name>
    <dbReference type="NCBI Taxonomy" id="418707"/>
    <lineage>
        <taxon>Bacteria</taxon>
        <taxon>Pseudomonadati</taxon>
        <taxon>Pseudomonadota</taxon>
        <taxon>Alphaproteobacteria</taxon>
        <taxon>Hyphomicrobiales</taxon>
        <taxon>Methylobacteriaceae</taxon>
        <taxon>Methylobacterium</taxon>
    </lineage>
</organism>
<keyword evidence="3" id="KW-1185">Reference proteome</keyword>
<evidence type="ECO:0000313" key="3">
    <source>
        <dbReference type="Proteomes" id="UP001055125"/>
    </source>
</evidence>
<gene>
    <name evidence="2" type="ORF">OCOJLMKI_4243</name>
</gene>
<accession>A0ABQ4S317</accession>
<feature type="transmembrane region" description="Helical" evidence="1">
    <location>
        <begin position="15"/>
        <end position="35"/>
    </location>
</feature>
<dbReference type="RefSeq" id="WP_238246101.1">
    <property type="nucleotide sequence ID" value="NZ_BPQP01000074.1"/>
</dbReference>
<comment type="caution">
    <text evidence="2">The sequence shown here is derived from an EMBL/GenBank/DDBJ whole genome shotgun (WGS) entry which is preliminary data.</text>
</comment>
<keyword evidence="1" id="KW-0812">Transmembrane</keyword>
<evidence type="ECO:0000313" key="2">
    <source>
        <dbReference type="EMBL" id="GJD97015.1"/>
    </source>
</evidence>
<reference evidence="2" key="2">
    <citation type="submission" date="2021-08" db="EMBL/GenBank/DDBJ databases">
        <authorList>
            <person name="Tani A."/>
            <person name="Ola A."/>
            <person name="Ogura Y."/>
            <person name="Katsura K."/>
            <person name="Hayashi T."/>
        </authorList>
    </citation>
    <scope>NUCLEOTIDE SEQUENCE</scope>
    <source>
        <strain evidence="2">DSM 19015</strain>
    </source>
</reference>
<sequence length="48" mass="5661">MYRTLVCLTVEHKAWVIPLSAFICWLSCQITFYLLGQARQSREWSVLV</sequence>
<proteinExistence type="predicted"/>
<name>A0ABQ4S317_9HYPH</name>
<dbReference type="Proteomes" id="UP001055125">
    <property type="component" value="Unassembled WGS sequence"/>
</dbReference>